<evidence type="ECO:0000313" key="2">
    <source>
        <dbReference type="Proteomes" id="UP000319852"/>
    </source>
</evidence>
<evidence type="ECO:0000313" key="1">
    <source>
        <dbReference type="EMBL" id="QDT00414.1"/>
    </source>
</evidence>
<proteinExistence type="predicted"/>
<gene>
    <name evidence="1" type="ORF">HG15A2_37500</name>
</gene>
<dbReference type="EMBL" id="CP036263">
    <property type="protein sequence ID" value="QDT00414.1"/>
    <property type="molecule type" value="Genomic_DNA"/>
</dbReference>
<reference evidence="1 2" key="1">
    <citation type="submission" date="2019-02" db="EMBL/GenBank/DDBJ databases">
        <title>Deep-cultivation of Planctomycetes and their phenomic and genomic characterization uncovers novel biology.</title>
        <authorList>
            <person name="Wiegand S."/>
            <person name="Jogler M."/>
            <person name="Boedeker C."/>
            <person name="Pinto D."/>
            <person name="Vollmers J."/>
            <person name="Rivas-Marin E."/>
            <person name="Kohn T."/>
            <person name="Peeters S.H."/>
            <person name="Heuer A."/>
            <person name="Rast P."/>
            <person name="Oberbeckmann S."/>
            <person name="Bunk B."/>
            <person name="Jeske O."/>
            <person name="Meyerdierks A."/>
            <person name="Storesund J.E."/>
            <person name="Kallscheuer N."/>
            <person name="Luecker S."/>
            <person name="Lage O.M."/>
            <person name="Pohl T."/>
            <person name="Merkel B.J."/>
            <person name="Hornburger P."/>
            <person name="Mueller R.-W."/>
            <person name="Bruemmer F."/>
            <person name="Labrenz M."/>
            <person name="Spormann A.M."/>
            <person name="Op den Camp H."/>
            <person name="Overmann J."/>
            <person name="Amann R."/>
            <person name="Jetten M.S.M."/>
            <person name="Mascher T."/>
            <person name="Medema M.H."/>
            <person name="Devos D.P."/>
            <person name="Kaster A.-K."/>
            <person name="Ovreas L."/>
            <person name="Rohde M."/>
            <person name="Galperin M.Y."/>
            <person name="Jogler C."/>
        </authorList>
    </citation>
    <scope>NUCLEOTIDE SEQUENCE [LARGE SCALE GENOMIC DNA]</scope>
    <source>
        <strain evidence="1 2">HG15A2</strain>
    </source>
</reference>
<name>A0A517MZY1_9BACT</name>
<organism evidence="1 2">
    <name type="scientific">Adhaeretor mobilis</name>
    <dbReference type="NCBI Taxonomy" id="1930276"/>
    <lineage>
        <taxon>Bacteria</taxon>
        <taxon>Pseudomonadati</taxon>
        <taxon>Planctomycetota</taxon>
        <taxon>Planctomycetia</taxon>
        <taxon>Pirellulales</taxon>
        <taxon>Lacipirellulaceae</taxon>
        <taxon>Adhaeretor</taxon>
    </lineage>
</organism>
<sequence>MDWEEQRQKLLNEQAELRGQRQQTARAMREFNRVKEKIAPDDRIERGVELEYRLTQIDQRIEDIDLELL</sequence>
<dbReference type="AlphaFoldDB" id="A0A517MZY1"/>
<keyword evidence="2" id="KW-1185">Reference proteome</keyword>
<protein>
    <submittedName>
        <fullName evidence="1">Uncharacterized protein</fullName>
    </submittedName>
</protein>
<dbReference type="Proteomes" id="UP000319852">
    <property type="component" value="Chromosome"/>
</dbReference>
<dbReference type="KEGG" id="amob:HG15A2_37500"/>
<accession>A0A517MZY1</accession>